<dbReference type="Proteomes" id="UP000196074">
    <property type="component" value="Unassembled WGS sequence"/>
</dbReference>
<dbReference type="SUPFAM" id="SSF46955">
    <property type="entry name" value="Putative DNA-binding domain"/>
    <property type="match status" value="1"/>
</dbReference>
<dbReference type="AlphaFoldDB" id="A0A0I9W4T3"/>
<protein>
    <recommendedName>
        <fullName evidence="5">Helix-turn-helix domain-containing protein</fullName>
    </recommendedName>
</protein>
<evidence type="ECO:0000313" key="4">
    <source>
        <dbReference type="Proteomes" id="UP000196503"/>
    </source>
</evidence>
<evidence type="ECO:0000313" key="3">
    <source>
        <dbReference type="Proteomes" id="UP000196074"/>
    </source>
</evidence>
<dbReference type="EMBL" id="NIBL01000002">
    <property type="protein sequence ID" value="OUZ18010.1"/>
    <property type="molecule type" value="Genomic_DNA"/>
</dbReference>
<dbReference type="RefSeq" id="WP_047334950.1">
    <property type="nucleotide sequence ID" value="NZ_JAKUDU010000084.1"/>
</dbReference>
<evidence type="ECO:0008006" key="5">
    <source>
        <dbReference type="Google" id="ProtNLM"/>
    </source>
</evidence>
<reference evidence="1" key="3">
    <citation type="journal article" date="2018" name="BMC Genomics">
        <title>Whole genome sequencing and function prediction of 133 gut anaerobes isolated from chicken caecum in pure cultures.</title>
        <authorList>
            <person name="Medvecky M."/>
            <person name="Cejkova D."/>
            <person name="Polansky O."/>
            <person name="Karasova D."/>
            <person name="Kubasova T."/>
            <person name="Cizek A."/>
            <person name="Rychlik I."/>
        </authorList>
    </citation>
    <scope>NUCLEOTIDE SEQUENCE</scope>
    <source>
        <strain evidence="1">An144</strain>
    </source>
</reference>
<sequence length="59" mass="7142">MSYQKVMNQKQMANFLGVSENTLKKLVSYGMPVKRLKNRREYRSEEVISWMMQYENYGK</sequence>
<reference evidence="3" key="1">
    <citation type="submission" date="2017-04" db="EMBL/GenBank/DDBJ databases">
        <title>Function of individual gut microbiota members based on whole genome sequencing of pure cultures obtained from chicken caecum.</title>
        <authorList>
            <person name="Medvecky M."/>
            <person name="Cejkova D."/>
            <person name="Polansky O."/>
            <person name="Karasova D."/>
            <person name="Kubasova T."/>
            <person name="Cizek A."/>
            <person name="Rychlik I."/>
        </authorList>
    </citation>
    <scope>NUCLEOTIDE SEQUENCE [LARGE SCALE GENOMIC DNA]</scope>
    <source>
        <strain evidence="3">An144</strain>
    </source>
</reference>
<dbReference type="InterPro" id="IPR036388">
    <property type="entry name" value="WH-like_DNA-bd_sf"/>
</dbReference>
<dbReference type="InterPro" id="IPR009061">
    <property type="entry name" value="DNA-bd_dom_put_sf"/>
</dbReference>
<dbReference type="Gene3D" id="1.10.10.10">
    <property type="entry name" value="Winged helix-like DNA-binding domain superfamily/Winged helix DNA-binding domain"/>
    <property type="match status" value="1"/>
</dbReference>
<evidence type="ECO:0000313" key="2">
    <source>
        <dbReference type="EMBL" id="OUZ18010.1"/>
    </source>
</evidence>
<reference evidence="2 4" key="2">
    <citation type="submission" date="2017-05" db="EMBL/GenBank/DDBJ databases">
        <title>The Genome Sequence of Enterococcus faecium 2D5_DIV0622.</title>
        <authorList>
            <consortium name="The Broad Institute Genomics Platform"/>
            <consortium name="The Broad Institute Genomic Center for Infectious Diseases"/>
            <person name="Earl A."/>
            <person name="Manson A."/>
            <person name="Schwartman J."/>
            <person name="Gilmore M."/>
            <person name="Abouelleil A."/>
            <person name="Cao P."/>
            <person name="Chapman S."/>
            <person name="Cusick C."/>
            <person name="Shea T."/>
            <person name="Young S."/>
            <person name="Neafsey D."/>
            <person name="Nusbaum C."/>
            <person name="Birren B."/>
        </authorList>
    </citation>
    <scope>NUCLEOTIDE SEQUENCE [LARGE SCALE GENOMIC DNA]</scope>
    <source>
        <strain evidence="2 4">2D5_DIV0622</strain>
    </source>
</reference>
<gene>
    <name evidence="2" type="ORF">A5869_001492</name>
    <name evidence="1" type="ORF">B5E88_08850</name>
</gene>
<proteinExistence type="predicted"/>
<dbReference type="EMBL" id="NFLC01000017">
    <property type="protein sequence ID" value="OUQ09746.1"/>
    <property type="molecule type" value="Genomic_DNA"/>
</dbReference>
<evidence type="ECO:0000313" key="1">
    <source>
        <dbReference type="EMBL" id="OUQ09746.1"/>
    </source>
</evidence>
<organism evidence="1 3">
    <name type="scientific">Enterococcus cecorum</name>
    <dbReference type="NCBI Taxonomy" id="44008"/>
    <lineage>
        <taxon>Bacteria</taxon>
        <taxon>Bacillati</taxon>
        <taxon>Bacillota</taxon>
        <taxon>Bacilli</taxon>
        <taxon>Lactobacillales</taxon>
        <taxon>Enterococcaceae</taxon>
        <taxon>Enterococcus</taxon>
    </lineage>
</organism>
<dbReference type="Proteomes" id="UP000196503">
    <property type="component" value="Unassembled WGS sequence"/>
</dbReference>
<comment type="caution">
    <text evidence="1">The sequence shown here is derived from an EMBL/GenBank/DDBJ whole genome shotgun (WGS) entry which is preliminary data.</text>
</comment>
<name>A0A0I9W4T3_9ENTE</name>
<accession>A0A0I9W4T3</accession>